<organism evidence="21 22">
    <name type="scientific">Ziziphus jujuba</name>
    <name type="common">Chinese jujube</name>
    <name type="synonym">Ziziphus sativa</name>
    <dbReference type="NCBI Taxonomy" id="326968"/>
    <lineage>
        <taxon>Eukaryota</taxon>
        <taxon>Viridiplantae</taxon>
        <taxon>Streptophyta</taxon>
        <taxon>Embryophyta</taxon>
        <taxon>Tracheophyta</taxon>
        <taxon>Spermatophyta</taxon>
        <taxon>Magnoliopsida</taxon>
        <taxon>eudicotyledons</taxon>
        <taxon>Gunneridae</taxon>
        <taxon>Pentapetalae</taxon>
        <taxon>rosids</taxon>
        <taxon>fabids</taxon>
        <taxon>Rosales</taxon>
        <taxon>Rhamnaceae</taxon>
        <taxon>Paliureae</taxon>
        <taxon>Ziziphus</taxon>
    </lineage>
</organism>
<evidence type="ECO:0000256" key="6">
    <source>
        <dbReference type="ARBA" id="ARBA00022692"/>
    </source>
</evidence>
<dbReference type="PROSITE" id="PS00107">
    <property type="entry name" value="PROTEIN_KINASE_ATP"/>
    <property type="match status" value="1"/>
</dbReference>
<protein>
    <recommendedName>
        <fullName evidence="2">non-specific serine/threonine protein kinase</fullName>
        <ecNumber evidence="2">2.7.11.1</ecNumber>
    </recommendedName>
</protein>
<keyword evidence="3" id="KW-0723">Serine/threonine-protein kinase</keyword>
<feature type="signal peptide" evidence="19">
    <location>
        <begin position="1"/>
        <end position="23"/>
    </location>
</feature>
<evidence type="ECO:0000256" key="2">
    <source>
        <dbReference type="ARBA" id="ARBA00012513"/>
    </source>
</evidence>
<evidence type="ECO:0000256" key="15">
    <source>
        <dbReference type="ARBA" id="ARBA00048679"/>
    </source>
</evidence>
<dbReference type="Proteomes" id="UP001652623">
    <property type="component" value="Chromosome 11"/>
</dbReference>
<evidence type="ECO:0000256" key="4">
    <source>
        <dbReference type="ARBA" id="ARBA00022614"/>
    </source>
</evidence>
<sequence>MASKLFVFFLVSALLLVMDSSFAQMPGFVSLDCGGKEGFRDELGLEWSPDNLKYGETTNISVENESRTQYMSLRHFPADSRKYCYTLNVSSRTRYLIRATFLYGNFDNNNVYPKFDISIGATHWSTIVISDANTIEMRELIFLASSPTVSVCLSNATTGQPFISTLELRQFNGSMYYTEFEAQFYLSISARINFGADSEAPIRYPDDPFDRIWESDSLKKANYLVDVATGTKKVSTKLPIDVNRDDRPPVKVMQTAVVGTNGSLTYRLNLDGFPGPGWAFTYFAEIEDLAPDESRKFRLVLPGNPEISKAIVNIEENAQGKYRLYEPGFTNLSLPFVLSFRFGKTSDSSRGPLLNAMEINKYLEKNVGSIDGDIIANVVSGYLSADWAQEGGDPCLPVPWSWVQCNSDPQPRVVSIFLSKKNLTGNIPSDLIMLSGLVELWLDGNSLTGPIPDFSGCVDLRIIHLENNQLTGPLPSSLLNLPNLKELHVQNNLLSGTVPRGLLNRNLVLDYSGNINLHKGSASGSRVNIVVGSSVGAAGLLIATIVSFIFIRKVKKRHPERDQPRHTLPVQMLVSSKSNAPAEAAHCFTFSEIEDATKKFEKKIGSGGFGVVYYGKMKDGKEIAVKALTSNSYQGKREFSNEVTLLSRIHHRNLVQFHGYCQDDGRSMLVYEFMHNGTLKEHLYGPLTRGQSINWLKRLEIAEDAAKGIEYLHTGCVPAIIHRDLKSSNILLDKDMKAKVSDFGLSKLAVDGASHVSSIVRGTVGYLDPEYYISQQLTDKSDVYSFGVILLELISGQEAISNENFGVNCRNIVQWAKLHIESGDIQGIIDPSLGNEFDIQSMWKIAEKALMCVQPHGYMRPSISEVLKEIQDAISMEREAAMVRDSNSDNTSRNSAHSSLMLGSLDMGGNDNFLSLDDTIAQPSAR</sequence>
<dbReference type="Gene3D" id="3.30.200.20">
    <property type="entry name" value="Phosphorylase Kinase, domain 1"/>
    <property type="match status" value="1"/>
</dbReference>
<keyword evidence="7 19" id="KW-0732">Signal</keyword>
<dbReference type="InterPro" id="IPR001245">
    <property type="entry name" value="Ser-Thr/Tyr_kinase_cat_dom"/>
</dbReference>
<evidence type="ECO:0000256" key="19">
    <source>
        <dbReference type="SAM" id="SignalP"/>
    </source>
</evidence>
<evidence type="ECO:0000256" key="17">
    <source>
        <dbReference type="SAM" id="MobiDB-lite"/>
    </source>
</evidence>
<evidence type="ECO:0000256" key="1">
    <source>
        <dbReference type="ARBA" id="ARBA00004167"/>
    </source>
</evidence>
<comment type="subcellular location">
    <subcellularLocation>
        <location evidence="1">Membrane</location>
        <topology evidence="1">Single-pass membrane protein</topology>
    </subcellularLocation>
</comment>
<keyword evidence="8" id="KW-0677">Repeat</keyword>
<name>A0ABM3I662_ZIZJJ</name>
<keyword evidence="11 16" id="KW-0067">ATP-binding</keyword>
<dbReference type="SUPFAM" id="SSF52058">
    <property type="entry name" value="L domain-like"/>
    <property type="match status" value="1"/>
</dbReference>
<dbReference type="Pfam" id="PF12819">
    <property type="entry name" value="Malectin_like"/>
    <property type="match status" value="1"/>
</dbReference>
<evidence type="ECO:0000256" key="7">
    <source>
        <dbReference type="ARBA" id="ARBA00022729"/>
    </source>
</evidence>
<dbReference type="InterPro" id="IPR001611">
    <property type="entry name" value="Leu-rich_rpt"/>
</dbReference>
<feature type="compositionally biased region" description="Low complexity" evidence="17">
    <location>
        <begin position="884"/>
        <end position="895"/>
    </location>
</feature>
<keyword evidence="13 18" id="KW-0472">Membrane</keyword>
<evidence type="ECO:0000256" key="5">
    <source>
        <dbReference type="ARBA" id="ARBA00022679"/>
    </source>
</evidence>
<evidence type="ECO:0000313" key="22">
    <source>
        <dbReference type="RefSeq" id="XP_048321390.1"/>
    </source>
</evidence>
<feature type="region of interest" description="Disordered" evidence="17">
    <location>
        <begin position="882"/>
        <end position="901"/>
    </location>
</feature>
<keyword evidence="9 16" id="KW-0547">Nucleotide-binding</keyword>
<evidence type="ECO:0000256" key="12">
    <source>
        <dbReference type="ARBA" id="ARBA00022989"/>
    </source>
</evidence>
<dbReference type="SMART" id="SM00220">
    <property type="entry name" value="S_TKc"/>
    <property type="match status" value="1"/>
</dbReference>
<evidence type="ECO:0000256" key="8">
    <source>
        <dbReference type="ARBA" id="ARBA00022737"/>
    </source>
</evidence>
<dbReference type="Gene3D" id="3.80.10.10">
    <property type="entry name" value="Ribonuclease Inhibitor"/>
    <property type="match status" value="1"/>
</dbReference>
<dbReference type="InterPro" id="IPR032675">
    <property type="entry name" value="LRR_dom_sf"/>
</dbReference>
<keyword evidence="4" id="KW-0433">Leucine-rich repeat</keyword>
<evidence type="ECO:0000256" key="3">
    <source>
        <dbReference type="ARBA" id="ARBA00022527"/>
    </source>
</evidence>
<evidence type="ECO:0000256" key="10">
    <source>
        <dbReference type="ARBA" id="ARBA00022777"/>
    </source>
</evidence>
<proteinExistence type="predicted"/>
<evidence type="ECO:0000256" key="16">
    <source>
        <dbReference type="PROSITE-ProRule" id="PRU10141"/>
    </source>
</evidence>
<dbReference type="PROSITE" id="PS00108">
    <property type="entry name" value="PROTEIN_KINASE_ST"/>
    <property type="match status" value="1"/>
</dbReference>
<dbReference type="PANTHER" id="PTHR45631">
    <property type="entry name" value="OS07G0107800 PROTEIN-RELATED"/>
    <property type="match status" value="1"/>
</dbReference>
<dbReference type="InterPro" id="IPR000719">
    <property type="entry name" value="Prot_kinase_dom"/>
</dbReference>
<evidence type="ECO:0000256" key="18">
    <source>
        <dbReference type="SAM" id="Phobius"/>
    </source>
</evidence>
<dbReference type="GeneID" id="107432897"/>
<evidence type="ECO:0000256" key="14">
    <source>
        <dbReference type="ARBA" id="ARBA00047899"/>
    </source>
</evidence>
<dbReference type="CDD" id="cd14066">
    <property type="entry name" value="STKc_IRAK"/>
    <property type="match status" value="1"/>
</dbReference>
<evidence type="ECO:0000259" key="20">
    <source>
        <dbReference type="PROSITE" id="PS50011"/>
    </source>
</evidence>
<feature type="binding site" evidence="16">
    <location>
        <position position="626"/>
    </location>
    <ligand>
        <name>ATP</name>
        <dbReference type="ChEBI" id="CHEBI:30616"/>
    </ligand>
</feature>
<dbReference type="PROSITE" id="PS50011">
    <property type="entry name" value="PROTEIN_KINASE_DOM"/>
    <property type="match status" value="1"/>
</dbReference>
<keyword evidence="5" id="KW-0808">Transferase</keyword>
<comment type="catalytic activity">
    <reaction evidence="14">
        <text>L-threonyl-[protein] + ATP = O-phospho-L-threonyl-[protein] + ADP + H(+)</text>
        <dbReference type="Rhea" id="RHEA:46608"/>
        <dbReference type="Rhea" id="RHEA-COMP:11060"/>
        <dbReference type="Rhea" id="RHEA-COMP:11605"/>
        <dbReference type="ChEBI" id="CHEBI:15378"/>
        <dbReference type="ChEBI" id="CHEBI:30013"/>
        <dbReference type="ChEBI" id="CHEBI:30616"/>
        <dbReference type="ChEBI" id="CHEBI:61977"/>
        <dbReference type="ChEBI" id="CHEBI:456216"/>
        <dbReference type="EC" id="2.7.11.1"/>
    </reaction>
</comment>
<accession>A0ABM3I662</accession>
<dbReference type="InterPro" id="IPR011009">
    <property type="entry name" value="Kinase-like_dom_sf"/>
</dbReference>
<keyword evidence="6 18" id="KW-0812">Transmembrane</keyword>
<dbReference type="InterPro" id="IPR017441">
    <property type="entry name" value="Protein_kinase_ATP_BS"/>
</dbReference>
<gene>
    <name evidence="22" type="primary">LOC107432897</name>
</gene>
<keyword evidence="12 18" id="KW-1133">Transmembrane helix</keyword>
<dbReference type="EC" id="2.7.11.1" evidence="2"/>
<feature type="chain" id="PRO_5046138602" description="non-specific serine/threonine protein kinase" evidence="19">
    <location>
        <begin position="24"/>
        <end position="926"/>
    </location>
</feature>
<dbReference type="Pfam" id="PF07714">
    <property type="entry name" value="PK_Tyr_Ser-Thr"/>
    <property type="match status" value="1"/>
</dbReference>
<dbReference type="InterPro" id="IPR008271">
    <property type="entry name" value="Ser/Thr_kinase_AS"/>
</dbReference>
<dbReference type="InterPro" id="IPR024788">
    <property type="entry name" value="Malectin-like_Carb-bd_dom"/>
</dbReference>
<evidence type="ECO:0000256" key="13">
    <source>
        <dbReference type="ARBA" id="ARBA00023136"/>
    </source>
</evidence>
<feature type="domain" description="Protein kinase" evidence="20">
    <location>
        <begin position="598"/>
        <end position="874"/>
    </location>
</feature>
<dbReference type="RefSeq" id="XP_048321390.1">
    <property type="nucleotide sequence ID" value="XM_048465433.2"/>
</dbReference>
<evidence type="ECO:0000313" key="21">
    <source>
        <dbReference type="Proteomes" id="UP001652623"/>
    </source>
</evidence>
<evidence type="ECO:0000256" key="11">
    <source>
        <dbReference type="ARBA" id="ARBA00022840"/>
    </source>
</evidence>
<dbReference type="Pfam" id="PF00560">
    <property type="entry name" value="LRR_1"/>
    <property type="match status" value="1"/>
</dbReference>
<comment type="catalytic activity">
    <reaction evidence="15">
        <text>L-seryl-[protein] + ATP = O-phospho-L-seryl-[protein] + ADP + H(+)</text>
        <dbReference type="Rhea" id="RHEA:17989"/>
        <dbReference type="Rhea" id="RHEA-COMP:9863"/>
        <dbReference type="Rhea" id="RHEA-COMP:11604"/>
        <dbReference type="ChEBI" id="CHEBI:15378"/>
        <dbReference type="ChEBI" id="CHEBI:29999"/>
        <dbReference type="ChEBI" id="CHEBI:30616"/>
        <dbReference type="ChEBI" id="CHEBI:83421"/>
        <dbReference type="ChEBI" id="CHEBI:456216"/>
        <dbReference type="EC" id="2.7.11.1"/>
    </reaction>
</comment>
<reference evidence="22" key="1">
    <citation type="submission" date="2025-08" db="UniProtKB">
        <authorList>
            <consortium name="RefSeq"/>
        </authorList>
    </citation>
    <scope>IDENTIFICATION</scope>
    <source>
        <tissue evidence="22">Seedling</tissue>
    </source>
</reference>
<keyword evidence="21" id="KW-1185">Reference proteome</keyword>
<evidence type="ECO:0000256" key="9">
    <source>
        <dbReference type="ARBA" id="ARBA00022741"/>
    </source>
</evidence>
<dbReference type="PANTHER" id="PTHR45631:SF68">
    <property type="entry name" value="REPEAT FAMILY PROTEIN, PUTATIVE, EXPRESSED-RELATED"/>
    <property type="match status" value="1"/>
</dbReference>
<dbReference type="SUPFAM" id="SSF56112">
    <property type="entry name" value="Protein kinase-like (PK-like)"/>
    <property type="match status" value="1"/>
</dbReference>
<feature type="transmembrane region" description="Helical" evidence="18">
    <location>
        <begin position="529"/>
        <end position="551"/>
    </location>
</feature>
<dbReference type="Gene3D" id="1.10.510.10">
    <property type="entry name" value="Transferase(Phosphotransferase) domain 1"/>
    <property type="match status" value="1"/>
</dbReference>
<keyword evidence="10" id="KW-0418">Kinase</keyword>